<feature type="transmembrane region" description="Helical" evidence="7">
    <location>
        <begin position="97"/>
        <end position="119"/>
    </location>
</feature>
<feature type="transmembrane region" description="Helical" evidence="7">
    <location>
        <begin position="61"/>
        <end position="85"/>
    </location>
</feature>
<dbReference type="OrthoDB" id="9786495at2"/>
<proteinExistence type="inferred from homology"/>
<dbReference type="PROSITE" id="PS50928">
    <property type="entry name" value="ABC_TM1"/>
    <property type="match status" value="1"/>
</dbReference>
<dbReference type="RefSeq" id="WP_119858542.1">
    <property type="nucleotide sequence ID" value="NZ_QYYD01000025.1"/>
</dbReference>
<keyword evidence="5 7" id="KW-1133">Transmembrane helix</keyword>
<evidence type="ECO:0000313" key="9">
    <source>
        <dbReference type="EMBL" id="RJF69227.1"/>
    </source>
</evidence>
<comment type="subcellular location">
    <subcellularLocation>
        <location evidence="1 7">Cell membrane</location>
        <topology evidence="1 7">Multi-pass membrane protein</topology>
    </subcellularLocation>
</comment>
<dbReference type="InterPro" id="IPR000515">
    <property type="entry name" value="MetI-like"/>
</dbReference>
<feature type="transmembrane region" description="Helical" evidence="7">
    <location>
        <begin position="221"/>
        <end position="242"/>
    </location>
</feature>
<evidence type="ECO:0000256" key="5">
    <source>
        <dbReference type="ARBA" id="ARBA00022989"/>
    </source>
</evidence>
<sequence length="259" mass="27982">MSYWRKTEHARTIIVVLAALTAIWELSVHLFGIRAFLLPAPSIVIADIFANPAFFGRQSLYTLYVTTAGFMIALVGGVLAAIAIVSSSFIDRTFYTLLVATNSIPKVALAPLFVIWLGTGGAPKIAIAAIIAIFPIVINTTVGLRAIDNDMIDLARSARASRLDIMMKVRFPNALPSLFAGAKIGVSFALIGAIVGEFVAGEQGLGYVILTSQATFNSTRAFAAIVVLGILGTIMFFAIEWIERWMLPWHVSQRAKKGH</sequence>
<dbReference type="Proteomes" id="UP000285523">
    <property type="component" value="Unassembled WGS sequence"/>
</dbReference>
<evidence type="ECO:0000256" key="4">
    <source>
        <dbReference type="ARBA" id="ARBA00022692"/>
    </source>
</evidence>
<reference evidence="9 10" key="1">
    <citation type="submission" date="2018-09" db="EMBL/GenBank/DDBJ databases">
        <title>Draft genome sequence of Rhodopseudomonas palustris 2.1.18.</title>
        <authorList>
            <person name="Robertson S.L."/>
            <person name="Meyer T.E."/>
            <person name="Kyndt J.A."/>
        </authorList>
    </citation>
    <scope>NUCLEOTIDE SEQUENCE [LARGE SCALE GENOMIC DNA]</scope>
    <source>
        <strain evidence="9 10">2.1.18</strain>
    </source>
</reference>
<dbReference type="PANTHER" id="PTHR30151">
    <property type="entry name" value="ALKANE SULFONATE ABC TRANSPORTER-RELATED, MEMBRANE SUBUNIT"/>
    <property type="match status" value="1"/>
</dbReference>
<keyword evidence="4 7" id="KW-0812">Transmembrane</keyword>
<evidence type="ECO:0000256" key="6">
    <source>
        <dbReference type="ARBA" id="ARBA00023136"/>
    </source>
</evidence>
<feature type="transmembrane region" description="Helical" evidence="7">
    <location>
        <begin position="125"/>
        <end position="147"/>
    </location>
</feature>
<dbReference type="AlphaFoldDB" id="A0A418V0G6"/>
<feature type="domain" description="ABC transmembrane type-1" evidence="8">
    <location>
        <begin position="59"/>
        <end position="243"/>
    </location>
</feature>
<evidence type="ECO:0000256" key="2">
    <source>
        <dbReference type="ARBA" id="ARBA00022448"/>
    </source>
</evidence>
<dbReference type="CDD" id="cd06261">
    <property type="entry name" value="TM_PBP2"/>
    <property type="match status" value="1"/>
</dbReference>
<dbReference type="GO" id="GO:0055085">
    <property type="term" value="P:transmembrane transport"/>
    <property type="evidence" value="ECO:0007669"/>
    <property type="project" value="InterPro"/>
</dbReference>
<gene>
    <name evidence="9" type="ORF">D4Q52_21085</name>
</gene>
<protein>
    <submittedName>
        <fullName evidence="9">ABC transporter permease</fullName>
    </submittedName>
</protein>
<dbReference type="SUPFAM" id="SSF161098">
    <property type="entry name" value="MetI-like"/>
    <property type="match status" value="1"/>
</dbReference>
<dbReference type="PANTHER" id="PTHR30151:SF20">
    <property type="entry name" value="ABC TRANSPORTER PERMEASE PROTEIN HI_0355-RELATED"/>
    <property type="match status" value="1"/>
</dbReference>
<keyword evidence="2 7" id="KW-0813">Transport</keyword>
<evidence type="ECO:0000256" key="3">
    <source>
        <dbReference type="ARBA" id="ARBA00022475"/>
    </source>
</evidence>
<dbReference type="InterPro" id="IPR035906">
    <property type="entry name" value="MetI-like_sf"/>
</dbReference>
<dbReference type="EMBL" id="QYYD01000025">
    <property type="protein sequence ID" value="RJF69227.1"/>
    <property type="molecule type" value="Genomic_DNA"/>
</dbReference>
<accession>A0A418V0G6</accession>
<name>A0A418V0G6_RHOPL</name>
<evidence type="ECO:0000256" key="7">
    <source>
        <dbReference type="RuleBase" id="RU363032"/>
    </source>
</evidence>
<dbReference type="Pfam" id="PF00528">
    <property type="entry name" value="BPD_transp_1"/>
    <property type="match status" value="1"/>
</dbReference>
<dbReference type="Gene3D" id="1.10.3720.10">
    <property type="entry name" value="MetI-like"/>
    <property type="match status" value="1"/>
</dbReference>
<evidence type="ECO:0000256" key="1">
    <source>
        <dbReference type="ARBA" id="ARBA00004651"/>
    </source>
</evidence>
<evidence type="ECO:0000259" key="8">
    <source>
        <dbReference type="PROSITE" id="PS50928"/>
    </source>
</evidence>
<keyword evidence="6 7" id="KW-0472">Membrane</keyword>
<keyword evidence="3" id="KW-1003">Cell membrane</keyword>
<dbReference type="GO" id="GO:0005886">
    <property type="term" value="C:plasma membrane"/>
    <property type="evidence" value="ECO:0007669"/>
    <property type="project" value="UniProtKB-SubCell"/>
</dbReference>
<organism evidence="9 10">
    <name type="scientific">Rhodopseudomonas palustris</name>
    <dbReference type="NCBI Taxonomy" id="1076"/>
    <lineage>
        <taxon>Bacteria</taxon>
        <taxon>Pseudomonadati</taxon>
        <taxon>Pseudomonadota</taxon>
        <taxon>Alphaproteobacteria</taxon>
        <taxon>Hyphomicrobiales</taxon>
        <taxon>Nitrobacteraceae</taxon>
        <taxon>Rhodopseudomonas</taxon>
    </lineage>
</organism>
<comment type="caution">
    <text evidence="9">The sequence shown here is derived from an EMBL/GenBank/DDBJ whole genome shotgun (WGS) entry which is preliminary data.</text>
</comment>
<comment type="similarity">
    <text evidence="7">Belongs to the binding-protein-dependent transport system permease family.</text>
</comment>
<evidence type="ECO:0000313" key="10">
    <source>
        <dbReference type="Proteomes" id="UP000285523"/>
    </source>
</evidence>
<feature type="transmembrane region" description="Helical" evidence="7">
    <location>
        <begin position="12"/>
        <end position="32"/>
    </location>
</feature>
<feature type="transmembrane region" description="Helical" evidence="7">
    <location>
        <begin position="175"/>
        <end position="201"/>
    </location>
</feature>